<comment type="caution">
    <text evidence="2">The sequence shown here is derived from an EMBL/GenBank/DDBJ whole genome shotgun (WGS) entry which is preliminary data.</text>
</comment>
<evidence type="ECO:0000313" key="2">
    <source>
        <dbReference type="EMBL" id="GCC41195.1"/>
    </source>
</evidence>
<sequence length="135" mass="13941">MLNSISRVGFARVECVCSVPGNYYGTPVPPILPTDATLTLEPSMLRARGRSKSLPSGTETQPTEEAAEGRPQVPGAASNGYVTGSTPDQDVATEGGEGTEHDGIAGQPGDQGNANASNRETHPTGNVPKRASIPR</sequence>
<dbReference type="AlphaFoldDB" id="A0A401TF00"/>
<accession>A0A401TF00</accession>
<gene>
    <name evidence="2" type="ORF">chiPu_0024991</name>
</gene>
<organism evidence="2 3">
    <name type="scientific">Chiloscyllium punctatum</name>
    <name type="common">Brownbanded bambooshark</name>
    <name type="synonym">Hemiscyllium punctatum</name>
    <dbReference type="NCBI Taxonomy" id="137246"/>
    <lineage>
        <taxon>Eukaryota</taxon>
        <taxon>Metazoa</taxon>
        <taxon>Chordata</taxon>
        <taxon>Craniata</taxon>
        <taxon>Vertebrata</taxon>
        <taxon>Chondrichthyes</taxon>
        <taxon>Elasmobranchii</taxon>
        <taxon>Galeomorphii</taxon>
        <taxon>Galeoidea</taxon>
        <taxon>Orectolobiformes</taxon>
        <taxon>Hemiscylliidae</taxon>
        <taxon>Chiloscyllium</taxon>
    </lineage>
</organism>
<evidence type="ECO:0000313" key="3">
    <source>
        <dbReference type="Proteomes" id="UP000287033"/>
    </source>
</evidence>
<reference evidence="2 3" key="1">
    <citation type="journal article" date="2018" name="Nat. Ecol. Evol.">
        <title>Shark genomes provide insights into elasmobranch evolution and the origin of vertebrates.</title>
        <authorList>
            <person name="Hara Y"/>
            <person name="Yamaguchi K"/>
            <person name="Onimaru K"/>
            <person name="Kadota M"/>
            <person name="Koyanagi M"/>
            <person name="Keeley SD"/>
            <person name="Tatsumi K"/>
            <person name="Tanaka K"/>
            <person name="Motone F"/>
            <person name="Kageyama Y"/>
            <person name="Nozu R"/>
            <person name="Adachi N"/>
            <person name="Nishimura O"/>
            <person name="Nakagawa R"/>
            <person name="Tanegashima C"/>
            <person name="Kiyatake I"/>
            <person name="Matsumoto R"/>
            <person name="Murakumo K"/>
            <person name="Nishida K"/>
            <person name="Terakita A"/>
            <person name="Kuratani S"/>
            <person name="Sato K"/>
            <person name="Hyodo S Kuraku.S."/>
        </authorList>
    </citation>
    <scope>NUCLEOTIDE SEQUENCE [LARGE SCALE GENOMIC DNA]</scope>
</reference>
<feature type="region of interest" description="Disordered" evidence="1">
    <location>
        <begin position="42"/>
        <end position="135"/>
    </location>
</feature>
<dbReference type="Proteomes" id="UP000287033">
    <property type="component" value="Unassembled WGS sequence"/>
</dbReference>
<evidence type="ECO:0000256" key="1">
    <source>
        <dbReference type="SAM" id="MobiDB-lite"/>
    </source>
</evidence>
<dbReference type="EMBL" id="BEZZ01050147">
    <property type="protein sequence ID" value="GCC41195.1"/>
    <property type="molecule type" value="Genomic_DNA"/>
</dbReference>
<protein>
    <submittedName>
        <fullName evidence="2">Uncharacterized protein</fullName>
    </submittedName>
</protein>
<proteinExistence type="predicted"/>
<keyword evidence="3" id="KW-1185">Reference proteome</keyword>
<name>A0A401TF00_CHIPU</name>
<feature type="non-terminal residue" evidence="2">
    <location>
        <position position="135"/>
    </location>
</feature>
<feature type="compositionally biased region" description="Polar residues" evidence="1">
    <location>
        <begin position="53"/>
        <end position="63"/>
    </location>
</feature>